<evidence type="ECO:0000256" key="1">
    <source>
        <dbReference type="ARBA" id="ARBA00004370"/>
    </source>
</evidence>
<keyword evidence="5 9" id="KW-0812">Transmembrane</keyword>
<evidence type="ECO:0000256" key="7">
    <source>
        <dbReference type="ARBA" id="ARBA00023136"/>
    </source>
</evidence>
<comment type="function">
    <text evidence="9">Essential cell division protein.</text>
</comment>
<feature type="domain" description="POTRA" evidence="10">
    <location>
        <begin position="72"/>
        <end position="140"/>
    </location>
</feature>
<dbReference type="PANTHER" id="PTHR35851:SF1">
    <property type="entry name" value="CELL DIVISION PROTEIN FTSQ"/>
    <property type="match status" value="1"/>
</dbReference>
<dbReference type="RefSeq" id="WP_319614929.1">
    <property type="nucleotide sequence ID" value="NZ_JAWXYB010000018.1"/>
</dbReference>
<dbReference type="InterPro" id="IPR045335">
    <property type="entry name" value="FtsQ_C_sf"/>
</dbReference>
<dbReference type="Pfam" id="PF08478">
    <property type="entry name" value="POTRA_1"/>
    <property type="match status" value="1"/>
</dbReference>
<keyword evidence="2 9" id="KW-1003">Cell membrane</keyword>
<keyword evidence="6 9" id="KW-1133">Transmembrane helix</keyword>
<evidence type="ECO:0000256" key="4">
    <source>
        <dbReference type="ARBA" id="ARBA00022618"/>
    </source>
</evidence>
<gene>
    <name evidence="9" type="primary">ftsQ</name>
    <name evidence="11" type="ORF">SIL87_15090</name>
</gene>
<dbReference type="PROSITE" id="PS51779">
    <property type="entry name" value="POTRA"/>
    <property type="match status" value="1"/>
</dbReference>
<evidence type="ECO:0000256" key="3">
    <source>
        <dbReference type="ARBA" id="ARBA00022519"/>
    </source>
</evidence>
<keyword evidence="7 9" id="KW-0472">Membrane</keyword>
<keyword evidence="12" id="KW-1185">Reference proteome</keyword>
<dbReference type="Proteomes" id="UP001279553">
    <property type="component" value="Unassembled WGS sequence"/>
</dbReference>
<evidence type="ECO:0000256" key="5">
    <source>
        <dbReference type="ARBA" id="ARBA00022692"/>
    </source>
</evidence>
<comment type="similarity">
    <text evidence="9">Belongs to the FtsQ/DivIB family. FtsQ subfamily.</text>
</comment>
<dbReference type="Gene3D" id="3.40.50.11690">
    <property type="entry name" value="Cell division protein FtsQ/DivIB"/>
    <property type="match status" value="1"/>
</dbReference>
<comment type="subcellular location">
    <subcellularLocation>
        <location evidence="9">Cell inner membrane</location>
        <topology evidence="9">Single-pass type II membrane protein</topology>
    </subcellularLocation>
    <subcellularLocation>
        <location evidence="1">Membrane</location>
    </subcellularLocation>
    <text evidence="9">Localizes to the division septum.</text>
</comment>
<feature type="transmembrane region" description="Helical" evidence="9">
    <location>
        <begin position="32"/>
        <end position="49"/>
    </location>
</feature>
<dbReference type="InterPro" id="IPR005548">
    <property type="entry name" value="Cell_div_FtsQ/DivIB_C"/>
</dbReference>
<dbReference type="AlphaFoldDB" id="A0AAW9DSD3"/>
<dbReference type="InterPro" id="IPR034746">
    <property type="entry name" value="POTRA"/>
</dbReference>
<evidence type="ECO:0000313" key="12">
    <source>
        <dbReference type="Proteomes" id="UP001279553"/>
    </source>
</evidence>
<dbReference type="Gene3D" id="3.10.20.310">
    <property type="entry name" value="membrane protein fhac"/>
    <property type="match status" value="1"/>
</dbReference>
<dbReference type="Pfam" id="PF03799">
    <property type="entry name" value="FtsQ_DivIB_C"/>
    <property type="match status" value="1"/>
</dbReference>
<dbReference type="GO" id="GO:0043093">
    <property type="term" value="P:FtsZ-dependent cytokinesis"/>
    <property type="evidence" value="ECO:0007669"/>
    <property type="project" value="UniProtKB-UniRule"/>
</dbReference>
<evidence type="ECO:0000259" key="10">
    <source>
        <dbReference type="PROSITE" id="PS51779"/>
    </source>
</evidence>
<dbReference type="InterPro" id="IPR013685">
    <property type="entry name" value="POTRA_FtsQ_type"/>
</dbReference>
<dbReference type="InterPro" id="IPR026579">
    <property type="entry name" value="FtsQ"/>
</dbReference>
<comment type="caution">
    <text evidence="11">The sequence shown here is derived from an EMBL/GenBank/DDBJ whole genome shotgun (WGS) entry which is preliminary data.</text>
</comment>
<name>A0AAW9DSD3_ACIAO</name>
<evidence type="ECO:0000256" key="6">
    <source>
        <dbReference type="ARBA" id="ARBA00022989"/>
    </source>
</evidence>
<dbReference type="PANTHER" id="PTHR35851">
    <property type="entry name" value="CELL DIVISION PROTEIN FTSQ"/>
    <property type="match status" value="1"/>
</dbReference>
<evidence type="ECO:0000313" key="11">
    <source>
        <dbReference type="EMBL" id="MDX5932081.1"/>
    </source>
</evidence>
<organism evidence="11 12">
    <name type="scientific">Acidiphilium acidophilum</name>
    <name type="common">Thiobacillus acidophilus</name>
    <dbReference type="NCBI Taxonomy" id="76588"/>
    <lineage>
        <taxon>Bacteria</taxon>
        <taxon>Pseudomonadati</taxon>
        <taxon>Pseudomonadota</taxon>
        <taxon>Alphaproteobacteria</taxon>
        <taxon>Acetobacterales</taxon>
        <taxon>Acidocellaceae</taxon>
        <taxon>Acidiphilium</taxon>
    </lineage>
</organism>
<accession>A0AAW9DSD3</accession>
<sequence>MSSVKTRKPKIQDRPSARTLLLRRFRKSGKPALIGAIVIVVLVVVPLGVRGITALFRPVHAGFADLMADGGMRVAHIEIDGATTTPRVAVERALGVRHGMPILGFSPEAAARRIAALGAVRSATVERILPDTIRVEVVERRPVAIWQEPDNRFALIGPDGTVLDGHDAAAARAHDPDLPLLVGAGVPGHAAALLALLKRYPAIAKHVVAAERIDDLRWNLLLRDHTTIKLPDQHEGAAMARLVEAEDRIKLLERPVRTIDLRLADRLVVRPYPKGFITDAAAAPGHPS</sequence>
<proteinExistence type="inferred from homology"/>
<dbReference type="GO" id="GO:0090529">
    <property type="term" value="P:cell septum assembly"/>
    <property type="evidence" value="ECO:0007669"/>
    <property type="project" value="InterPro"/>
</dbReference>
<evidence type="ECO:0000256" key="9">
    <source>
        <dbReference type="HAMAP-Rule" id="MF_00911"/>
    </source>
</evidence>
<dbReference type="GO" id="GO:0032153">
    <property type="term" value="C:cell division site"/>
    <property type="evidence" value="ECO:0007669"/>
    <property type="project" value="UniProtKB-UniRule"/>
</dbReference>
<protein>
    <recommendedName>
        <fullName evidence="9">Cell division protein FtsQ</fullName>
    </recommendedName>
</protein>
<dbReference type="EMBL" id="JAWXYB010000018">
    <property type="protein sequence ID" value="MDX5932081.1"/>
    <property type="molecule type" value="Genomic_DNA"/>
</dbReference>
<keyword evidence="8 9" id="KW-0131">Cell cycle</keyword>
<reference evidence="11 12" key="1">
    <citation type="submission" date="2023-11" db="EMBL/GenBank/DDBJ databases">
        <title>MicrobeMod: A computational toolkit for identifying prokaryotic methylation and restriction-modification with nanopore sequencing.</title>
        <authorList>
            <person name="Crits-Christoph A."/>
            <person name="Kang S.C."/>
            <person name="Lee H."/>
            <person name="Ostrov N."/>
        </authorList>
    </citation>
    <scope>NUCLEOTIDE SEQUENCE [LARGE SCALE GENOMIC DNA]</scope>
    <source>
        <strain evidence="11 12">DSMZ 700</strain>
    </source>
</reference>
<keyword evidence="3 9" id="KW-0997">Cell inner membrane</keyword>
<keyword evidence="4 9" id="KW-0132">Cell division</keyword>
<dbReference type="GO" id="GO:0005886">
    <property type="term" value="C:plasma membrane"/>
    <property type="evidence" value="ECO:0007669"/>
    <property type="project" value="UniProtKB-SubCell"/>
</dbReference>
<dbReference type="HAMAP" id="MF_00911">
    <property type="entry name" value="FtsQ_subfam"/>
    <property type="match status" value="1"/>
</dbReference>
<evidence type="ECO:0000256" key="8">
    <source>
        <dbReference type="ARBA" id="ARBA00023306"/>
    </source>
</evidence>
<evidence type="ECO:0000256" key="2">
    <source>
        <dbReference type="ARBA" id="ARBA00022475"/>
    </source>
</evidence>